<dbReference type="InterPro" id="IPR002653">
    <property type="entry name" value="Znf_A20"/>
</dbReference>
<keyword evidence="5" id="KW-0175">Coiled coil</keyword>
<feature type="compositionally biased region" description="Basic and acidic residues" evidence="6">
    <location>
        <begin position="752"/>
        <end position="769"/>
    </location>
</feature>
<feature type="coiled-coil region" evidence="5">
    <location>
        <begin position="637"/>
        <end position="664"/>
    </location>
</feature>
<comment type="function">
    <text evidence="1">May be involved in environmental stress response.</text>
</comment>
<evidence type="ECO:0000256" key="2">
    <source>
        <dbReference type="ARBA" id="ARBA00022723"/>
    </source>
</evidence>
<dbReference type="InterPro" id="IPR035896">
    <property type="entry name" value="AN1-like_Znf"/>
</dbReference>
<keyword evidence="3" id="KW-0863">Zinc-finger</keyword>
<dbReference type="EMBL" id="VAHF01000007">
    <property type="protein sequence ID" value="TXG58291.1"/>
    <property type="molecule type" value="Genomic_DNA"/>
</dbReference>
<gene>
    <name evidence="8" type="ORF">EZV62_016120</name>
</gene>
<dbReference type="SUPFAM" id="SSF57716">
    <property type="entry name" value="Glucocorticoid receptor-like (DNA-binding domain)"/>
    <property type="match status" value="1"/>
</dbReference>
<reference evidence="9" key="1">
    <citation type="journal article" date="2019" name="Gigascience">
        <title>De novo genome assembly of the endangered Acer yangbiense, a plant species with extremely small populations endemic to Yunnan Province, China.</title>
        <authorList>
            <person name="Yang J."/>
            <person name="Wariss H.M."/>
            <person name="Tao L."/>
            <person name="Zhang R."/>
            <person name="Yun Q."/>
            <person name="Hollingsworth P."/>
            <person name="Dao Z."/>
            <person name="Luo G."/>
            <person name="Guo H."/>
            <person name="Ma Y."/>
            <person name="Sun W."/>
        </authorList>
    </citation>
    <scope>NUCLEOTIDE SEQUENCE [LARGE SCALE GENOMIC DNA]</scope>
    <source>
        <strain evidence="9">cv. Malutang</strain>
    </source>
</reference>
<proteinExistence type="predicted"/>
<feature type="compositionally biased region" description="Acidic residues" evidence="6">
    <location>
        <begin position="742"/>
        <end position="751"/>
    </location>
</feature>
<dbReference type="PANTHER" id="PTHR10634:SF67">
    <property type="entry name" value="AN1-TYPE ZINC FINGER PROTEIN 3"/>
    <property type="match status" value="1"/>
</dbReference>
<feature type="region of interest" description="Disordered" evidence="6">
    <location>
        <begin position="742"/>
        <end position="769"/>
    </location>
</feature>
<dbReference type="InterPro" id="IPR050652">
    <property type="entry name" value="AN1_A20_ZnFinger"/>
</dbReference>
<keyword evidence="4" id="KW-0862">Zinc</keyword>
<dbReference type="PROSITE" id="PS51036">
    <property type="entry name" value="ZF_A20"/>
    <property type="match status" value="1"/>
</dbReference>
<keyword evidence="2" id="KW-0479">Metal-binding</keyword>
<keyword evidence="9" id="KW-1185">Reference proteome</keyword>
<accession>A0A5C7HMN4</accession>
<protein>
    <recommendedName>
        <fullName evidence="7">A20-type domain-containing protein</fullName>
    </recommendedName>
</protein>
<dbReference type="GO" id="GO:0008270">
    <property type="term" value="F:zinc ion binding"/>
    <property type="evidence" value="ECO:0007669"/>
    <property type="project" value="UniProtKB-KW"/>
</dbReference>
<dbReference type="Gene3D" id="1.20.5.4770">
    <property type="match status" value="1"/>
</dbReference>
<evidence type="ECO:0000259" key="7">
    <source>
        <dbReference type="PROSITE" id="PS51036"/>
    </source>
</evidence>
<evidence type="ECO:0000256" key="1">
    <source>
        <dbReference type="ARBA" id="ARBA00003732"/>
    </source>
</evidence>
<organism evidence="8 9">
    <name type="scientific">Acer yangbiense</name>
    <dbReference type="NCBI Taxonomy" id="1000413"/>
    <lineage>
        <taxon>Eukaryota</taxon>
        <taxon>Viridiplantae</taxon>
        <taxon>Streptophyta</taxon>
        <taxon>Embryophyta</taxon>
        <taxon>Tracheophyta</taxon>
        <taxon>Spermatophyta</taxon>
        <taxon>Magnoliopsida</taxon>
        <taxon>eudicotyledons</taxon>
        <taxon>Gunneridae</taxon>
        <taxon>Pentapetalae</taxon>
        <taxon>rosids</taxon>
        <taxon>malvids</taxon>
        <taxon>Sapindales</taxon>
        <taxon>Sapindaceae</taxon>
        <taxon>Hippocastanoideae</taxon>
        <taxon>Acereae</taxon>
        <taxon>Acer</taxon>
    </lineage>
</organism>
<evidence type="ECO:0000313" key="9">
    <source>
        <dbReference type="Proteomes" id="UP000323000"/>
    </source>
</evidence>
<evidence type="ECO:0000313" key="8">
    <source>
        <dbReference type="EMBL" id="TXG58291.1"/>
    </source>
</evidence>
<dbReference type="AlphaFoldDB" id="A0A5C7HMN4"/>
<dbReference type="Proteomes" id="UP000323000">
    <property type="component" value="Chromosome 7"/>
</dbReference>
<feature type="domain" description="A20-type" evidence="7">
    <location>
        <begin position="10"/>
        <end position="44"/>
    </location>
</feature>
<evidence type="ECO:0000256" key="5">
    <source>
        <dbReference type="SAM" id="Coils"/>
    </source>
</evidence>
<dbReference type="Pfam" id="PF01754">
    <property type="entry name" value="zf-A20"/>
    <property type="match status" value="1"/>
</dbReference>
<dbReference type="SUPFAM" id="SSF118310">
    <property type="entry name" value="AN1-like Zinc finger"/>
    <property type="match status" value="1"/>
</dbReference>
<dbReference type="InterPro" id="IPR000058">
    <property type="entry name" value="Znf_AN1"/>
</dbReference>
<dbReference type="PANTHER" id="PTHR10634">
    <property type="entry name" value="AN1-TYPE ZINC FINGER PROTEIN"/>
    <property type="match status" value="1"/>
</dbReference>
<sequence length="769" mass="85688">MAEEHRFQSHEGHRLCVNNCGFFGSPATMNLCSKCYRDFCLKEQQQASIKSTVENSLSASPSSSSSPSPFAGCLPDPPALTLPEVNGDAEIKEDDMAVVAEQEQQPQQPQPNRCLVCRKRVGLTGFKCKCGTTFCGTHRFDMSPCFDSSCLPKWEEDEISTEVDEGTHPGALSEAHVASNNSPSSLQLKWRSFDTELLIEGWKNGPCQVGLIHNRVGPFIAKWFAATCLEMVRKVNASRITDSSNSSESLEWSFERDSTRSAFEARGPLEGEEPEVVQPCREGDDGGLIRRLCYRENKMTAERLGQIAKEFSIRESVGMRMPLAREQVSNPHGVSVAFHPAFLEIGAKLPLHPYIRRVFREFVIASAQLNPNGWRVVIGMYALWCGMGFPAPTLQEIAHCYSFFPHRSGGDGWWALACCDKGFTYAALILLCFKCALGKLTVIAKKRIEGKGKGVEDGTKKRMRVISGVTMLPAGLSSKTHTPKCAHVTETSGGVTISKAAPNPPNVIPLDHSVVDKPLAFVIFLESNGIEGGPPTYYADPPAFEYDTTQSPIAPDNGINFFCSYAKNMLRSREATIFGKMSTAIGTLLETKKKYEKVKDVNTKLHDKIKHDQVLVRALKDNLGQASSSYQKSKALCRKKQAKLLDYRNRLREANQAIATMKRDLGENAIDRYAISDECYDQHKETFDRAVEEFKVMLGNTYLDFDFSEFNKEVADAFATRVKSMQDLVEDLSLRFSEVALSDEDPTDVSSDDERFLEDPRQEKEPWKD</sequence>
<evidence type="ECO:0000256" key="3">
    <source>
        <dbReference type="ARBA" id="ARBA00022771"/>
    </source>
</evidence>
<comment type="caution">
    <text evidence="8">The sequence shown here is derived from an EMBL/GenBank/DDBJ whole genome shotgun (WGS) entry which is preliminary data.</text>
</comment>
<evidence type="ECO:0000256" key="6">
    <source>
        <dbReference type="SAM" id="MobiDB-lite"/>
    </source>
</evidence>
<dbReference type="GO" id="GO:0003677">
    <property type="term" value="F:DNA binding"/>
    <property type="evidence" value="ECO:0007669"/>
    <property type="project" value="InterPro"/>
</dbReference>
<dbReference type="Gene3D" id="4.10.1110.10">
    <property type="entry name" value="AN1-like Zinc finger"/>
    <property type="match status" value="1"/>
</dbReference>
<dbReference type="SMART" id="SM00154">
    <property type="entry name" value="ZnF_AN1"/>
    <property type="match status" value="1"/>
</dbReference>
<name>A0A5C7HMN4_9ROSI</name>
<evidence type="ECO:0000256" key="4">
    <source>
        <dbReference type="ARBA" id="ARBA00022833"/>
    </source>
</evidence>
<dbReference type="SMART" id="SM00259">
    <property type="entry name" value="ZnF_A20"/>
    <property type="match status" value="1"/>
</dbReference>
<feature type="compositionally biased region" description="Low complexity" evidence="6">
    <location>
        <begin position="56"/>
        <end position="69"/>
    </location>
</feature>
<dbReference type="OrthoDB" id="1814127at2759"/>
<feature type="region of interest" description="Disordered" evidence="6">
    <location>
        <begin position="52"/>
        <end position="71"/>
    </location>
</feature>